<reference evidence="2 3" key="1">
    <citation type="submission" date="2014-02" db="EMBL/GenBank/DDBJ databases">
        <title>The small core and large imbalanced accessory genome model reveals a collaborative survival strategy of Sorangium cellulosum strains in nature.</title>
        <authorList>
            <person name="Han K."/>
            <person name="Peng R."/>
            <person name="Blom J."/>
            <person name="Li Y.-Z."/>
        </authorList>
    </citation>
    <scope>NUCLEOTIDE SEQUENCE [LARGE SCALE GENOMIC DNA]</scope>
    <source>
        <strain evidence="2 3">So0149</strain>
    </source>
</reference>
<gene>
    <name evidence="2" type="ORF">BE18_18770</name>
</gene>
<comment type="caution">
    <text evidence="2">The sequence shown here is derived from an EMBL/GenBank/DDBJ whole genome shotgun (WGS) entry which is preliminary data.</text>
</comment>
<dbReference type="InterPro" id="IPR011990">
    <property type="entry name" value="TPR-like_helical_dom_sf"/>
</dbReference>
<protein>
    <submittedName>
        <fullName evidence="2">Uncharacterized protein</fullName>
    </submittedName>
</protein>
<accession>A0A150SC12</accession>
<feature type="coiled-coil region" evidence="1">
    <location>
        <begin position="29"/>
        <end position="59"/>
    </location>
</feature>
<dbReference type="Proteomes" id="UP000075515">
    <property type="component" value="Unassembled WGS sequence"/>
</dbReference>
<keyword evidence="1" id="KW-0175">Coiled coil</keyword>
<name>A0A150SC12_SORCE</name>
<dbReference type="Gene3D" id="1.25.40.10">
    <property type="entry name" value="Tetratricopeptide repeat domain"/>
    <property type="match status" value="1"/>
</dbReference>
<proteinExistence type="predicted"/>
<dbReference type="AlphaFoldDB" id="A0A150SC12"/>
<evidence type="ECO:0000313" key="3">
    <source>
        <dbReference type="Proteomes" id="UP000075515"/>
    </source>
</evidence>
<organism evidence="2 3">
    <name type="scientific">Sorangium cellulosum</name>
    <name type="common">Polyangium cellulosum</name>
    <dbReference type="NCBI Taxonomy" id="56"/>
    <lineage>
        <taxon>Bacteria</taxon>
        <taxon>Pseudomonadati</taxon>
        <taxon>Myxococcota</taxon>
        <taxon>Polyangia</taxon>
        <taxon>Polyangiales</taxon>
        <taxon>Polyangiaceae</taxon>
        <taxon>Sorangium</taxon>
    </lineage>
</organism>
<dbReference type="EMBL" id="JEMC01004030">
    <property type="protein sequence ID" value="KYF76443.1"/>
    <property type="molecule type" value="Genomic_DNA"/>
</dbReference>
<sequence length="231" mass="26320">MREIADTYITSGSGRAIQVEDDNDRRQLIDQLLTRVDEARDERTKLAEIEEVIRHLEALASQDPGTDADYALAYSWYFHPRRRDDETIQQRVSTLLLPLTQKNPRDFLAWLYLGHNVYDLMRYDIALGYFRQASLVAPSSYIGLKAHEMVVCCLMAHSGISSSLDELERFVNRAEGYPAEDVWPQQLAAAVGGSCQKLGADEAARLTVLLGRLDRAGRWGSWFQELLQRRS</sequence>
<dbReference type="SUPFAM" id="SSF48452">
    <property type="entry name" value="TPR-like"/>
    <property type="match status" value="1"/>
</dbReference>
<evidence type="ECO:0000313" key="2">
    <source>
        <dbReference type="EMBL" id="KYF76443.1"/>
    </source>
</evidence>
<evidence type="ECO:0000256" key="1">
    <source>
        <dbReference type="SAM" id="Coils"/>
    </source>
</evidence>